<name>A0ABV7TBD2_9RHOB</name>
<evidence type="ECO:0000256" key="2">
    <source>
        <dbReference type="SAM" id="SignalP"/>
    </source>
</evidence>
<dbReference type="RefSeq" id="WP_386733749.1">
    <property type="nucleotide sequence ID" value="NZ_JBHRXI010000001.1"/>
</dbReference>
<protein>
    <submittedName>
        <fullName evidence="3">YjbH domain-containing protein</fullName>
    </submittedName>
</protein>
<organism evidence="3 4">
    <name type="scientific">Lutimaribacter marinistellae</name>
    <dbReference type="NCBI Taxonomy" id="1820329"/>
    <lineage>
        <taxon>Bacteria</taxon>
        <taxon>Pseudomonadati</taxon>
        <taxon>Pseudomonadota</taxon>
        <taxon>Alphaproteobacteria</taxon>
        <taxon>Rhodobacterales</taxon>
        <taxon>Roseobacteraceae</taxon>
        <taxon>Lutimaribacter</taxon>
    </lineage>
</organism>
<comment type="caution">
    <text evidence="3">The sequence shown here is derived from an EMBL/GenBank/DDBJ whole genome shotgun (WGS) entry which is preliminary data.</text>
</comment>
<keyword evidence="4" id="KW-1185">Reference proteome</keyword>
<keyword evidence="2" id="KW-0732">Signal</keyword>
<evidence type="ECO:0000313" key="3">
    <source>
        <dbReference type="EMBL" id="MFC3612573.1"/>
    </source>
</evidence>
<evidence type="ECO:0000313" key="4">
    <source>
        <dbReference type="Proteomes" id="UP001595629"/>
    </source>
</evidence>
<feature type="signal peptide" evidence="2">
    <location>
        <begin position="1"/>
        <end position="30"/>
    </location>
</feature>
<gene>
    <name evidence="3" type="ORF">ACFORG_02270</name>
</gene>
<dbReference type="Pfam" id="PF06082">
    <property type="entry name" value="YjbH"/>
    <property type="match status" value="1"/>
</dbReference>
<dbReference type="InterPro" id="IPR010344">
    <property type="entry name" value="YbjH"/>
</dbReference>
<sequence length="739" mass="81679">MISRHARKTAHRHLGVVMAAILLPAGAVVAQENAGLNAAAQRTADFEEPSFRIIPEPSLNFYGSPGLIDMPTAEMMPDGQFATTVSYFGGQGRYTLTFQALPWLSASFRYNSIRNWNLGGFPTYYDRGFDVRFRLLKERRNLPEITLGLQDFAGTGIYAAEYIVATKNFETPPLGTSRLPGRLKVTAGVGWGRLGSYNSIASYGTRPPFDPSNTGGQLSYDQWFRGPFALFGGLEWQANEQWAFKLEYSSDDYVTETQTTSVFDKKSPVNFGVEYQWTRTTRLGAYYMYGSEIGVSAQFQLNPSRPITPMRVSAPQPIQPRPSRAEAPEVWTLAWTESASAPSALQQNIAALLEPDGLILQSLALEPYAAEVRFRNTRYNTYPIAVGRVARAMARALPGSIETFRIVPVERGMALSAVTIRRSDLEALEFAPDNNDAILSVAGITNAGAPSATAQVNENLYPDFSWAIAPYFSPAYFDPTQPFLIDVGVEASATYKPAPGWVISGALRQRIAGNLENGRTSPSLLPPVRTDQALYAQYSTTINQLYVARYWKPDDDLYARVSAGYFEYGYGGLSTELLWKPVNSQLGLGVEVNYAMKRDYDQMLGFQDYSIVTGHASAYMDFDNGIYGQVDVGRYLAGDYGVTVSVDRVFANGWSVGGFFTQTTASSTEFGEGSFDKGIRFSIPLSFFTGQPSRKSQGTTIRPIQRDGGARMHVPGRLYDQVRGAHRKAMDDQWAGFWE</sequence>
<dbReference type="EMBL" id="JBHRXI010000001">
    <property type="protein sequence ID" value="MFC3612573.1"/>
    <property type="molecule type" value="Genomic_DNA"/>
</dbReference>
<proteinExistence type="predicted"/>
<evidence type="ECO:0000256" key="1">
    <source>
        <dbReference type="SAM" id="MobiDB-lite"/>
    </source>
</evidence>
<reference evidence="4" key="1">
    <citation type="journal article" date="2019" name="Int. J. Syst. Evol. Microbiol.">
        <title>The Global Catalogue of Microorganisms (GCM) 10K type strain sequencing project: providing services to taxonomists for standard genome sequencing and annotation.</title>
        <authorList>
            <consortium name="The Broad Institute Genomics Platform"/>
            <consortium name="The Broad Institute Genome Sequencing Center for Infectious Disease"/>
            <person name="Wu L."/>
            <person name="Ma J."/>
        </authorList>
    </citation>
    <scope>NUCLEOTIDE SEQUENCE [LARGE SCALE GENOMIC DNA]</scope>
    <source>
        <strain evidence="4">KCTC 42911</strain>
    </source>
</reference>
<accession>A0ABV7TBD2</accession>
<feature type="compositionally biased region" description="Polar residues" evidence="1">
    <location>
        <begin position="691"/>
        <end position="702"/>
    </location>
</feature>
<feature type="chain" id="PRO_5045966402" evidence="2">
    <location>
        <begin position="31"/>
        <end position="739"/>
    </location>
</feature>
<dbReference type="Proteomes" id="UP001595629">
    <property type="component" value="Unassembled WGS sequence"/>
</dbReference>
<feature type="region of interest" description="Disordered" evidence="1">
    <location>
        <begin position="691"/>
        <end position="710"/>
    </location>
</feature>